<dbReference type="PANTHER" id="PTHR37164:SF1">
    <property type="entry name" value="BACTERIOHEMERYTHRIN"/>
    <property type="match status" value="1"/>
</dbReference>
<dbReference type="SUPFAM" id="SSF47188">
    <property type="entry name" value="Hemerythrin-like"/>
    <property type="match status" value="1"/>
</dbReference>
<keyword evidence="2" id="KW-0561">Oxygen transport</keyword>
<evidence type="ECO:0000313" key="6">
    <source>
        <dbReference type="EMBL" id="QOQ88237.1"/>
    </source>
</evidence>
<sequence length="191" mass="23188">MEAFPVWNDKYSIKNDNIDLQHKTLFNLADKTAKLLNRHIYKAEIKELLSEFFEYMKTHFKDEEDFMCSIEYPYLLEHKSMHKKIIKDMSILINDCSSTNDLKEKLYEIVSVWLLEHIVEHDMMIYKWQQRVKNEEVKEEVKEEEKFLYICSCSETIHKLDYGTHVKIKYLHIAFKCKKCLKELIFYNPED</sequence>
<dbReference type="InterPro" id="IPR012312">
    <property type="entry name" value="Hemerythrin-like"/>
</dbReference>
<organism evidence="6 7">
    <name type="scientific">Campylobacter peloridis</name>
    <dbReference type="NCBI Taxonomy" id="488546"/>
    <lineage>
        <taxon>Bacteria</taxon>
        <taxon>Pseudomonadati</taxon>
        <taxon>Campylobacterota</taxon>
        <taxon>Epsilonproteobacteria</taxon>
        <taxon>Campylobacterales</taxon>
        <taxon>Campylobacteraceae</taxon>
        <taxon>Campylobacter</taxon>
    </lineage>
</organism>
<dbReference type="EMBL" id="CP063079">
    <property type="protein sequence ID" value="QOQ88237.1"/>
    <property type="molecule type" value="Genomic_DNA"/>
</dbReference>
<evidence type="ECO:0000256" key="2">
    <source>
        <dbReference type="ARBA" id="ARBA00022621"/>
    </source>
</evidence>
<accession>A0ABX6TR70</accession>
<dbReference type="Pfam" id="PF01814">
    <property type="entry name" value="Hemerythrin"/>
    <property type="match status" value="1"/>
</dbReference>
<dbReference type="PANTHER" id="PTHR37164">
    <property type="entry name" value="BACTERIOHEMERYTHRIN"/>
    <property type="match status" value="1"/>
</dbReference>
<evidence type="ECO:0000259" key="5">
    <source>
        <dbReference type="Pfam" id="PF01814"/>
    </source>
</evidence>
<dbReference type="InterPro" id="IPR012827">
    <property type="entry name" value="Hemerythrin_metal-bd"/>
</dbReference>
<name>A0ABX6TR70_9BACT</name>
<dbReference type="InterPro" id="IPR016131">
    <property type="entry name" value="Haemerythrin_Fe_BS"/>
</dbReference>
<gene>
    <name evidence="6" type="ORF">IMC75_04485</name>
</gene>
<keyword evidence="4" id="KW-0408">Iron</keyword>
<evidence type="ECO:0000313" key="7">
    <source>
        <dbReference type="Proteomes" id="UP000595070"/>
    </source>
</evidence>
<dbReference type="Gene3D" id="1.20.120.50">
    <property type="entry name" value="Hemerythrin-like"/>
    <property type="match status" value="1"/>
</dbReference>
<keyword evidence="7" id="KW-1185">Reference proteome</keyword>
<dbReference type="InterPro" id="IPR050669">
    <property type="entry name" value="Hemerythrin"/>
</dbReference>
<dbReference type="Proteomes" id="UP000595070">
    <property type="component" value="Chromosome"/>
</dbReference>
<dbReference type="NCBIfam" id="TIGR02481">
    <property type="entry name" value="hemeryth_dom"/>
    <property type="match status" value="1"/>
</dbReference>
<evidence type="ECO:0000256" key="1">
    <source>
        <dbReference type="ARBA" id="ARBA00010587"/>
    </source>
</evidence>
<comment type="similarity">
    <text evidence="1">Belongs to the hemerythrin family.</text>
</comment>
<proteinExistence type="inferred from homology"/>
<feature type="domain" description="Hemerythrin-like" evidence="5">
    <location>
        <begin position="16"/>
        <end position="127"/>
    </location>
</feature>
<protein>
    <submittedName>
        <fullName evidence="6">Hemerythrin family non-heme iron protein</fullName>
    </submittedName>
</protein>
<dbReference type="InterPro" id="IPR035938">
    <property type="entry name" value="Hemerythrin-like_sf"/>
</dbReference>
<reference evidence="6 7" key="1">
    <citation type="submission" date="2020-10" db="EMBL/GenBank/DDBJ databases">
        <title>Campylobacter and Helicobacter PacBio genomes.</title>
        <authorList>
            <person name="Lane C."/>
        </authorList>
    </citation>
    <scope>NUCLEOTIDE SEQUENCE [LARGE SCALE GENOMIC DNA]</scope>
    <source>
        <strain evidence="6 7">2016D-0074</strain>
    </source>
</reference>
<evidence type="ECO:0000256" key="3">
    <source>
        <dbReference type="ARBA" id="ARBA00022723"/>
    </source>
</evidence>
<dbReference type="PROSITE" id="PS00550">
    <property type="entry name" value="HEMERYTHRINS"/>
    <property type="match status" value="1"/>
</dbReference>
<dbReference type="CDD" id="cd12107">
    <property type="entry name" value="Hemerythrin"/>
    <property type="match status" value="1"/>
</dbReference>
<evidence type="ECO:0000256" key="4">
    <source>
        <dbReference type="ARBA" id="ARBA00023004"/>
    </source>
</evidence>
<keyword evidence="3" id="KW-0479">Metal-binding</keyword>
<keyword evidence="2" id="KW-0813">Transport</keyword>
<dbReference type="RefSeq" id="WP_044598287.1">
    <property type="nucleotide sequence ID" value="NZ_CP063079.1"/>
</dbReference>